<organism evidence="1">
    <name type="scientific">marine metagenome</name>
    <dbReference type="NCBI Taxonomy" id="408172"/>
    <lineage>
        <taxon>unclassified sequences</taxon>
        <taxon>metagenomes</taxon>
        <taxon>ecological metagenomes</taxon>
    </lineage>
</organism>
<dbReference type="EMBL" id="UINC01095446">
    <property type="protein sequence ID" value="SVC51540.1"/>
    <property type="molecule type" value="Genomic_DNA"/>
</dbReference>
<protein>
    <submittedName>
        <fullName evidence="1">Uncharacterized protein</fullName>
    </submittedName>
</protein>
<proteinExistence type="predicted"/>
<accession>A0A382MSJ3</accession>
<evidence type="ECO:0000313" key="1">
    <source>
        <dbReference type="EMBL" id="SVC51540.1"/>
    </source>
</evidence>
<gene>
    <name evidence="1" type="ORF">METZ01_LOCUS304394</name>
</gene>
<dbReference type="AlphaFoldDB" id="A0A382MSJ3"/>
<sequence>MRCAHFFLGGGRVKAAEQCLIHAYALARKCMCRYNLVINANVFTATQD</sequence>
<name>A0A382MSJ3_9ZZZZ</name>
<reference evidence="1" key="1">
    <citation type="submission" date="2018-05" db="EMBL/GenBank/DDBJ databases">
        <authorList>
            <person name="Lanie J.A."/>
            <person name="Ng W.-L."/>
            <person name="Kazmierczak K.M."/>
            <person name="Andrzejewski T.M."/>
            <person name="Davidsen T.M."/>
            <person name="Wayne K.J."/>
            <person name="Tettelin H."/>
            <person name="Glass J.I."/>
            <person name="Rusch D."/>
            <person name="Podicherti R."/>
            <person name="Tsui H.-C.T."/>
            <person name="Winkler M.E."/>
        </authorList>
    </citation>
    <scope>NUCLEOTIDE SEQUENCE</scope>
</reference>